<proteinExistence type="predicted"/>
<dbReference type="NCBIfam" id="NF008528">
    <property type="entry name" value="PRK11463.1-2"/>
    <property type="match status" value="1"/>
</dbReference>
<name>A0A9X0W8D1_9GAMM</name>
<evidence type="ECO:0000256" key="1">
    <source>
        <dbReference type="SAM" id="Phobius"/>
    </source>
</evidence>
<dbReference type="InterPro" id="IPR007313">
    <property type="entry name" value="FxsA"/>
</dbReference>
<dbReference type="AlphaFoldDB" id="A0A9X0W8D1"/>
<organism evidence="2 3">
    <name type="scientific">Lamprobacter modestohalophilus</name>
    <dbReference type="NCBI Taxonomy" id="1064514"/>
    <lineage>
        <taxon>Bacteria</taxon>
        <taxon>Pseudomonadati</taxon>
        <taxon>Pseudomonadota</taxon>
        <taxon>Gammaproteobacteria</taxon>
        <taxon>Chromatiales</taxon>
        <taxon>Chromatiaceae</taxon>
        <taxon>Lamprobacter</taxon>
    </lineage>
</organism>
<keyword evidence="1" id="KW-1133">Transmembrane helix</keyword>
<dbReference type="EMBL" id="NRRY01000012">
    <property type="protein sequence ID" value="MBK1618697.1"/>
    <property type="molecule type" value="Genomic_DNA"/>
</dbReference>
<sequence length="141" mass="15762">MWIFLLLFVFAPLIELYFLIQVGSVIGALPTILLSILTAVIGGYLVRMQGLTVLMRVRAMLDRGETPALELLDGAVLLLCGFALMLPGFITDAVGFALLVPPVRHALIRRYVDLVPVQGEVIVREERSTRRTIEGEWRRDD</sequence>
<dbReference type="PANTHER" id="PTHR35335">
    <property type="entry name" value="UPF0716 PROTEIN FXSA"/>
    <property type="match status" value="1"/>
</dbReference>
<evidence type="ECO:0000313" key="2">
    <source>
        <dbReference type="EMBL" id="MBK1618697.1"/>
    </source>
</evidence>
<evidence type="ECO:0000313" key="3">
    <source>
        <dbReference type="Proteomes" id="UP001138768"/>
    </source>
</evidence>
<feature type="transmembrane region" description="Helical" evidence="1">
    <location>
        <begin position="67"/>
        <end position="90"/>
    </location>
</feature>
<dbReference type="Proteomes" id="UP001138768">
    <property type="component" value="Unassembled WGS sequence"/>
</dbReference>
<dbReference type="PANTHER" id="PTHR35335:SF1">
    <property type="entry name" value="UPF0716 PROTEIN FXSA"/>
    <property type="match status" value="1"/>
</dbReference>
<protein>
    <submittedName>
        <fullName evidence="2">Exlusion protein FxsA</fullName>
    </submittedName>
</protein>
<gene>
    <name evidence="2" type="ORF">CKO42_09670</name>
</gene>
<dbReference type="GO" id="GO:0016020">
    <property type="term" value="C:membrane"/>
    <property type="evidence" value="ECO:0007669"/>
    <property type="project" value="InterPro"/>
</dbReference>
<dbReference type="Pfam" id="PF04186">
    <property type="entry name" value="FxsA"/>
    <property type="match status" value="1"/>
</dbReference>
<comment type="caution">
    <text evidence="2">The sequence shown here is derived from an EMBL/GenBank/DDBJ whole genome shotgun (WGS) entry which is preliminary data.</text>
</comment>
<keyword evidence="3" id="KW-1185">Reference proteome</keyword>
<accession>A0A9X0W8D1</accession>
<reference evidence="2 3" key="1">
    <citation type="journal article" date="2020" name="Microorganisms">
        <title>Osmotic Adaptation and Compatible Solute Biosynthesis of Phototrophic Bacteria as Revealed from Genome Analyses.</title>
        <authorList>
            <person name="Imhoff J.F."/>
            <person name="Rahn T."/>
            <person name="Kunzel S."/>
            <person name="Keller A."/>
            <person name="Neulinger S.C."/>
        </authorList>
    </citation>
    <scope>NUCLEOTIDE SEQUENCE [LARGE SCALE GENOMIC DNA]</scope>
    <source>
        <strain evidence="2 3">DSM 25653</strain>
    </source>
</reference>
<keyword evidence="1" id="KW-0812">Transmembrane</keyword>
<dbReference type="RefSeq" id="WP_200242837.1">
    <property type="nucleotide sequence ID" value="NZ_JAXUFI010000001.1"/>
</dbReference>
<keyword evidence="1" id="KW-0472">Membrane</keyword>
<feature type="transmembrane region" description="Helical" evidence="1">
    <location>
        <begin position="26"/>
        <end position="46"/>
    </location>
</feature>